<proteinExistence type="predicted"/>
<dbReference type="InterPro" id="IPR009057">
    <property type="entry name" value="Homeodomain-like_sf"/>
</dbReference>
<dbReference type="SUPFAM" id="SSF46689">
    <property type="entry name" value="Homeodomain-like"/>
    <property type="match status" value="1"/>
</dbReference>
<dbReference type="Proteomes" id="UP001645859">
    <property type="component" value="Unassembled WGS sequence"/>
</dbReference>
<dbReference type="Gene3D" id="1.10.357.10">
    <property type="entry name" value="Tetracycline Repressor, domain 2"/>
    <property type="match status" value="1"/>
</dbReference>
<protein>
    <recommendedName>
        <fullName evidence="3">TetR family transcriptional regulator</fullName>
    </recommendedName>
</protein>
<comment type="caution">
    <text evidence="1">The sequence shown here is derived from an EMBL/GenBank/DDBJ whole genome shotgun (WGS) entry which is preliminary data.</text>
</comment>
<dbReference type="RefSeq" id="WP_202343086.1">
    <property type="nucleotide sequence ID" value="NZ_BAAAPI010000009.1"/>
</dbReference>
<organism evidence="1 2">
    <name type="scientific">Leucobacter chromiireducens subsp. solipictus</name>
    <dbReference type="NCBI Taxonomy" id="398235"/>
    <lineage>
        <taxon>Bacteria</taxon>
        <taxon>Bacillati</taxon>
        <taxon>Actinomycetota</taxon>
        <taxon>Actinomycetes</taxon>
        <taxon>Micrococcales</taxon>
        <taxon>Microbacteriaceae</taxon>
        <taxon>Leucobacter</taxon>
    </lineage>
</organism>
<evidence type="ECO:0000313" key="1">
    <source>
        <dbReference type="EMBL" id="MBL3677815.1"/>
    </source>
</evidence>
<accession>A0ABS1SBA0</accession>
<name>A0ABS1SBA0_9MICO</name>
<dbReference type="EMBL" id="QYAC01000001">
    <property type="protein sequence ID" value="MBL3677815.1"/>
    <property type="molecule type" value="Genomic_DNA"/>
</dbReference>
<gene>
    <name evidence="1" type="ORF">D3230_00645</name>
</gene>
<evidence type="ECO:0000313" key="2">
    <source>
        <dbReference type="Proteomes" id="UP001645859"/>
    </source>
</evidence>
<reference evidence="1 2" key="1">
    <citation type="submission" date="2018-09" db="EMBL/GenBank/DDBJ databases">
        <title>Comparative genomics of Leucobacter spp.</title>
        <authorList>
            <person name="Reis A.C."/>
            <person name="Kolvenbach B.A."/>
            <person name="Corvini P.F.X."/>
            <person name="Nunes O.C."/>
        </authorList>
    </citation>
    <scope>NUCLEOTIDE SEQUENCE [LARGE SCALE GENOMIC DNA]</scope>
    <source>
        <strain evidence="1 2">TAN 31504</strain>
    </source>
</reference>
<keyword evidence="2" id="KW-1185">Reference proteome</keyword>
<evidence type="ECO:0008006" key="3">
    <source>
        <dbReference type="Google" id="ProtNLM"/>
    </source>
</evidence>
<sequence>MARPQRASDEEIVARIAHHLGSRDWPASSWSLAEVAPAAGLSPAGLVKRFGSRAGLLRALGDHWVTTIPDAPQLPGRPLEELRQFARDGFAAPTAAAAIGGLGDLLADLADDSARAVLREGLERQVRYVALLVEHLALPRTGDPVRAAALLLDALHGGLIRRSAEEDGASPTPDRTIDTFLEWWT</sequence>